<reference evidence="1" key="1">
    <citation type="submission" date="2020-07" db="EMBL/GenBank/DDBJ databases">
        <title>Huge and variable diversity of episymbiotic CPR bacteria and DPANN archaea in groundwater ecosystems.</title>
        <authorList>
            <person name="He C.Y."/>
            <person name="Keren R."/>
            <person name="Whittaker M."/>
            <person name="Farag I.F."/>
            <person name="Doudna J."/>
            <person name="Cate J.H.D."/>
            <person name="Banfield J.F."/>
        </authorList>
    </citation>
    <scope>NUCLEOTIDE SEQUENCE</scope>
    <source>
        <strain evidence="1">NC_groundwater_1482_Ag_S-0.65um_47_24</strain>
    </source>
</reference>
<gene>
    <name evidence="1" type="ORF">HY730_08025</name>
</gene>
<comment type="caution">
    <text evidence="1">The sequence shown here is derived from an EMBL/GenBank/DDBJ whole genome shotgun (WGS) entry which is preliminary data.</text>
</comment>
<organism evidence="1 2">
    <name type="scientific">Tectimicrobiota bacterium</name>
    <dbReference type="NCBI Taxonomy" id="2528274"/>
    <lineage>
        <taxon>Bacteria</taxon>
        <taxon>Pseudomonadati</taxon>
        <taxon>Nitrospinota/Tectimicrobiota group</taxon>
        <taxon>Candidatus Tectimicrobiota</taxon>
    </lineage>
</organism>
<evidence type="ECO:0000313" key="2">
    <source>
        <dbReference type="Proteomes" id="UP000772181"/>
    </source>
</evidence>
<protein>
    <recommendedName>
        <fullName evidence="3">PIN domain-containing protein</fullName>
    </recommendedName>
</protein>
<name>A0A933GND7_UNCTE</name>
<proteinExistence type="predicted"/>
<accession>A0A933GND7</accession>
<dbReference type="AlphaFoldDB" id="A0A933GND7"/>
<dbReference type="Proteomes" id="UP000772181">
    <property type="component" value="Unassembled WGS sequence"/>
</dbReference>
<evidence type="ECO:0008006" key="3">
    <source>
        <dbReference type="Google" id="ProtNLM"/>
    </source>
</evidence>
<sequence>MKKAFVDTTILVDLLLKSGQQNVRAKAALKQFDTAELPVYAIKELSAGPLQYFAWLHNKFVVLGSYAETIDALQRMSGSPKRYLTSTAIQVLVEAAKNPSNSAITSRELVEEYGPEADLDKMLKDRYRLSIKTMVYKAWSKRRKVTDAVVEELSCYIEEPPTEENGLIHINSAKCKSKCAVASRLRDYPGELAKLVEILKPEHGREGSKRYQALRHIKRKPHDHVSEDQCRSFGDAVFAILAPVDSTILTTNRKDYEPLVSAIGKNLMVP</sequence>
<evidence type="ECO:0000313" key="1">
    <source>
        <dbReference type="EMBL" id="MBI4596305.1"/>
    </source>
</evidence>
<dbReference type="EMBL" id="JACQWF010000354">
    <property type="protein sequence ID" value="MBI4596305.1"/>
    <property type="molecule type" value="Genomic_DNA"/>
</dbReference>